<organism evidence="1 2">
    <name type="scientific">Advenella kashmirensis (strain DSM 17095 / LMG 22695 / WT001)</name>
    <name type="common">Tetrathiobacter kashmirensis</name>
    <dbReference type="NCBI Taxonomy" id="1036672"/>
    <lineage>
        <taxon>Bacteria</taxon>
        <taxon>Pseudomonadati</taxon>
        <taxon>Pseudomonadota</taxon>
        <taxon>Betaproteobacteria</taxon>
        <taxon>Burkholderiales</taxon>
        <taxon>Alcaligenaceae</taxon>
    </lineage>
</organism>
<dbReference type="EMBL" id="CP003555">
    <property type="protein sequence ID" value="AFK63070.1"/>
    <property type="molecule type" value="Genomic_DNA"/>
</dbReference>
<dbReference type="HOGENOM" id="CLU_2802796_0_0_4"/>
<dbReference type="Proteomes" id="UP000005267">
    <property type="component" value="Chromosome"/>
</dbReference>
<keyword evidence="2" id="KW-1185">Reference proteome</keyword>
<accession>I3UDI2</accession>
<proteinExistence type="predicted"/>
<sequence>MAFHSAQTQASVFERPILWAPPKRAIDLLHWMKNASSCANGCLLSRDRTRTRAWHPACRRKIWLLQT</sequence>
<gene>
    <name evidence="1" type="ordered locus">TKWG_15290</name>
</gene>
<protein>
    <submittedName>
        <fullName evidence="1">Uncharacterized protein</fullName>
    </submittedName>
</protein>
<reference evidence="1 2" key="1">
    <citation type="journal article" date="2011" name="J. Bacteriol.">
        <title>Whole-genome shotgun sequencing of the sulfur-oxidizing chemoautotroph Tetrathiobacter kashmirensis.</title>
        <authorList>
            <person name="Ghosh W."/>
            <person name="George A."/>
            <person name="Agarwal A."/>
            <person name="Raj P."/>
            <person name="Alam M."/>
            <person name="Pyne P."/>
            <person name="Das Gupta S.K."/>
        </authorList>
    </citation>
    <scope>NUCLEOTIDE SEQUENCE [LARGE SCALE GENOMIC DNA]</scope>
    <source>
        <strain evidence="1 2">WT001</strain>
    </source>
</reference>
<dbReference type="AlphaFoldDB" id="I3UDI2"/>
<evidence type="ECO:0000313" key="1">
    <source>
        <dbReference type="EMBL" id="AFK63070.1"/>
    </source>
</evidence>
<reference evidence="2" key="2">
    <citation type="journal article" date="2013" name="PLoS ONE">
        <title>Genome implosion elicits host-confinement in Alcaligenaceae: evidence from the comparative genomics of Tetrathiobacter kashmirensis, a pathogen in the making.</title>
        <authorList>
            <person name="Ghosh W."/>
            <person name="Alam M."/>
            <person name="Roy C."/>
            <person name="Pyne P."/>
            <person name="George A."/>
            <person name="Chakraborty R."/>
            <person name="Majumder S."/>
            <person name="Agarwal A."/>
            <person name="Chakraborty S."/>
            <person name="Majumdar S."/>
            <person name="Gupta S.K."/>
        </authorList>
    </citation>
    <scope>NUCLEOTIDE SEQUENCE [LARGE SCALE GENOMIC DNA]</scope>
    <source>
        <strain evidence="2">WT001</strain>
    </source>
</reference>
<evidence type="ECO:0000313" key="2">
    <source>
        <dbReference type="Proteomes" id="UP000005267"/>
    </source>
</evidence>
<dbReference type="KEGG" id="aka:TKWG_15290"/>
<name>I3UDI2_ADVKW</name>